<protein>
    <submittedName>
        <fullName evidence="2">Uncharacterized protein</fullName>
    </submittedName>
</protein>
<dbReference type="Proteomes" id="UP000176998">
    <property type="component" value="Unassembled WGS sequence"/>
</dbReference>
<dbReference type="AlphaFoldDB" id="A0A1G4ASH5"/>
<feature type="signal peptide" evidence="1">
    <location>
        <begin position="1"/>
        <end position="19"/>
    </location>
</feature>
<keyword evidence="3" id="KW-1185">Reference proteome</keyword>
<keyword evidence="1" id="KW-0732">Signal</keyword>
<feature type="chain" id="PRO_5009602076" evidence="1">
    <location>
        <begin position="20"/>
        <end position="102"/>
    </location>
</feature>
<dbReference type="GeneID" id="34565775"/>
<dbReference type="OrthoDB" id="4830028at2759"/>
<proteinExistence type="predicted"/>
<accession>A0A1G4ASH5</accession>
<organism evidence="2 3">
    <name type="scientific">Colletotrichum orchidophilum</name>
    <dbReference type="NCBI Taxonomy" id="1209926"/>
    <lineage>
        <taxon>Eukaryota</taxon>
        <taxon>Fungi</taxon>
        <taxon>Dikarya</taxon>
        <taxon>Ascomycota</taxon>
        <taxon>Pezizomycotina</taxon>
        <taxon>Sordariomycetes</taxon>
        <taxon>Hypocreomycetidae</taxon>
        <taxon>Glomerellales</taxon>
        <taxon>Glomerellaceae</taxon>
        <taxon>Colletotrichum</taxon>
    </lineage>
</organism>
<evidence type="ECO:0000313" key="2">
    <source>
        <dbReference type="EMBL" id="OHE92065.1"/>
    </source>
</evidence>
<comment type="caution">
    <text evidence="2">The sequence shown here is derived from an EMBL/GenBank/DDBJ whole genome shotgun (WGS) entry which is preliminary data.</text>
</comment>
<reference evidence="2 3" key="1">
    <citation type="submission" date="2016-09" db="EMBL/GenBank/DDBJ databases">
        <authorList>
            <person name="Capua I."/>
            <person name="De Benedictis P."/>
            <person name="Joannis T."/>
            <person name="Lombin L.H."/>
            <person name="Cattoli G."/>
        </authorList>
    </citation>
    <scope>NUCLEOTIDE SEQUENCE [LARGE SCALE GENOMIC DNA]</scope>
    <source>
        <strain evidence="2 3">IMI 309357</strain>
    </source>
</reference>
<sequence>MKFTTILATIATAALSVKAADRVQCAGTISTGTDKGRYEPSGALTANLTEAACKDGDIDAALKGNQKCCISNEKNKFGTDCLAAAFPQPFNHTDFKPTFQPC</sequence>
<name>A0A1G4ASH5_9PEZI</name>
<gene>
    <name evidence="2" type="ORF">CORC01_12646</name>
</gene>
<dbReference type="RefSeq" id="XP_022469236.1">
    <property type="nucleotide sequence ID" value="XM_022624265.1"/>
</dbReference>
<evidence type="ECO:0000256" key="1">
    <source>
        <dbReference type="SAM" id="SignalP"/>
    </source>
</evidence>
<evidence type="ECO:0000313" key="3">
    <source>
        <dbReference type="Proteomes" id="UP000176998"/>
    </source>
</evidence>
<dbReference type="EMBL" id="MJBS01000160">
    <property type="protein sequence ID" value="OHE92065.1"/>
    <property type="molecule type" value="Genomic_DNA"/>
</dbReference>